<dbReference type="CDD" id="cd07377">
    <property type="entry name" value="WHTH_GntR"/>
    <property type="match status" value="1"/>
</dbReference>
<keyword evidence="3" id="KW-0804">Transcription</keyword>
<dbReference type="GO" id="GO:0003700">
    <property type="term" value="F:DNA-binding transcription factor activity"/>
    <property type="evidence" value="ECO:0007669"/>
    <property type="project" value="InterPro"/>
</dbReference>
<evidence type="ECO:0000259" key="4">
    <source>
        <dbReference type="PROSITE" id="PS50949"/>
    </source>
</evidence>
<dbReference type="PANTHER" id="PTHR43537:SF7">
    <property type="entry name" value="EXU REGULON TRANSCRIPTIONAL REGULATOR"/>
    <property type="match status" value="1"/>
</dbReference>
<proteinExistence type="predicted"/>
<dbReference type="NCBIfam" id="NF008571">
    <property type="entry name" value="PRK11523.1"/>
    <property type="match status" value="1"/>
</dbReference>
<dbReference type="Gene3D" id="1.10.10.10">
    <property type="entry name" value="Winged helix-like DNA-binding domain superfamily/Winged helix DNA-binding domain"/>
    <property type="match status" value="1"/>
</dbReference>
<keyword evidence="2" id="KW-0238">DNA-binding</keyword>
<protein>
    <submittedName>
        <fullName evidence="5">Transcriptional regulator ExuR</fullName>
    </submittedName>
</protein>
<dbReference type="Gene3D" id="1.20.120.530">
    <property type="entry name" value="GntR ligand-binding domain-like"/>
    <property type="match status" value="1"/>
</dbReference>
<name>A0A2S5KTG8_9PROT</name>
<dbReference type="SMART" id="SM00895">
    <property type="entry name" value="FCD"/>
    <property type="match status" value="1"/>
</dbReference>
<evidence type="ECO:0000256" key="2">
    <source>
        <dbReference type="ARBA" id="ARBA00023125"/>
    </source>
</evidence>
<dbReference type="SUPFAM" id="SSF48008">
    <property type="entry name" value="GntR ligand-binding domain-like"/>
    <property type="match status" value="1"/>
</dbReference>
<dbReference type="PANTHER" id="PTHR43537">
    <property type="entry name" value="TRANSCRIPTIONAL REGULATOR, GNTR FAMILY"/>
    <property type="match status" value="1"/>
</dbReference>
<dbReference type="SUPFAM" id="SSF46785">
    <property type="entry name" value="Winged helix' DNA-binding domain"/>
    <property type="match status" value="1"/>
</dbReference>
<sequence length="253" mass="29242">MDSDEPKRLYQHVAAELKKQIAAGRYAIGDKLPAERYIAEDMNVSRTVVREGIIMLEVEGLVEVRKGSGIHVISQQIKTPADAGHDNEFMTLSAGPFEMLQARQLLESNIAEFAASQVTKSDIVQLMAIQEQARQEDRYRDSEWDKRFHIQVAQATQNSVLVTLVEKLWHQREQNPYWRKLHEHIDASSIDSWCEDHEQILKALIRKDPQGAKRAMWQHLENTKQMLFQASEINDDMQDDRFLFAENPVKSME</sequence>
<evidence type="ECO:0000313" key="5">
    <source>
        <dbReference type="EMBL" id="PPC78151.1"/>
    </source>
</evidence>
<dbReference type="Pfam" id="PF07729">
    <property type="entry name" value="FCD"/>
    <property type="match status" value="1"/>
</dbReference>
<accession>A0A2S5KTG8</accession>
<keyword evidence="1" id="KW-0805">Transcription regulation</keyword>
<dbReference type="PROSITE" id="PS50949">
    <property type="entry name" value="HTH_GNTR"/>
    <property type="match status" value="1"/>
</dbReference>
<dbReference type="PRINTS" id="PR00035">
    <property type="entry name" value="HTHGNTR"/>
</dbReference>
<dbReference type="InterPro" id="IPR036388">
    <property type="entry name" value="WH-like_DNA-bd_sf"/>
</dbReference>
<dbReference type="InterPro" id="IPR011711">
    <property type="entry name" value="GntR_C"/>
</dbReference>
<organism evidence="5 6">
    <name type="scientific">Proteobacteria bacterium 228</name>
    <dbReference type="NCBI Taxonomy" id="2083153"/>
    <lineage>
        <taxon>Bacteria</taxon>
        <taxon>Pseudomonadati</taxon>
        <taxon>Pseudomonadota</taxon>
    </lineage>
</organism>
<dbReference type="Proteomes" id="UP000238196">
    <property type="component" value="Unassembled WGS sequence"/>
</dbReference>
<dbReference type="EMBL" id="PRLP01000020">
    <property type="protein sequence ID" value="PPC78151.1"/>
    <property type="molecule type" value="Genomic_DNA"/>
</dbReference>
<comment type="caution">
    <text evidence="5">The sequence shown here is derived from an EMBL/GenBank/DDBJ whole genome shotgun (WGS) entry which is preliminary data.</text>
</comment>
<dbReference type="InterPro" id="IPR008920">
    <property type="entry name" value="TF_FadR/GntR_C"/>
</dbReference>
<feature type="domain" description="HTH gntR-type" evidence="4">
    <location>
        <begin position="7"/>
        <end position="75"/>
    </location>
</feature>
<evidence type="ECO:0000256" key="3">
    <source>
        <dbReference type="ARBA" id="ARBA00023163"/>
    </source>
</evidence>
<dbReference type="AlphaFoldDB" id="A0A2S5KTG8"/>
<gene>
    <name evidence="5" type="ORF">C4K68_06790</name>
</gene>
<evidence type="ECO:0000313" key="6">
    <source>
        <dbReference type="Proteomes" id="UP000238196"/>
    </source>
</evidence>
<dbReference type="GO" id="GO:0003677">
    <property type="term" value="F:DNA binding"/>
    <property type="evidence" value="ECO:0007669"/>
    <property type="project" value="UniProtKB-KW"/>
</dbReference>
<dbReference type="OrthoDB" id="5450856at2"/>
<reference evidence="5 6" key="1">
    <citation type="submission" date="2018-02" db="EMBL/GenBank/DDBJ databases">
        <title>novel marine gammaproteobacteria from coastal saline agro ecosystem.</title>
        <authorList>
            <person name="Krishnan R."/>
            <person name="Ramesh Kumar N."/>
        </authorList>
    </citation>
    <scope>NUCLEOTIDE SEQUENCE [LARGE SCALE GENOMIC DNA]</scope>
    <source>
        <strain evidence="5 6">228</strain>
    </source>
</reference>
<dbReference type="SMART" id="SM00345">
    <property type="entry name" value="HTH_GNTR"/>
    <property type="match status" value="1"/>
</dbReference>
<evidence type="ECO:0000256" key="1">
    <source>
        <dbReference type="ARBA" id="ARBA00023015"/>
    </source>
</evidence>
<dbReference type="Pfam" id="PF00392">
    <property type="entry name" value="GntR"/>
    <property type="match status" value="1"/>
</dbReference>
<dbReference type="InterPro" id="IPR000524">
    <property type="entry name" value="Tscrpt_reg_HTH_GntR"/>
</dbReference>
<dbReference type="InterPro" id="IPR036390">
    <property type="entry name" value="WH_DNA-bd_sf"/>
</dbReference>